<dbReference type="InterPro" id="IPR017451">
    <property type="entry name" value="F-box-assoc_interact_dom"/>
</dbReference>
<dbReference type="InterPro" id="IPR036047">
    <property type="entry name" value="F-box-like_dom_sf"/>
</dbReference>
<dbReference type="SUPFAM" id="SSF50965">
    <property type="entry name" value="Galactose oxidase, central domain"/>
    <property type="match status" value="1"/>
</dbReference>
<accession>A0AAD2A3Y7</accession>
<name>A0AAD2A3Y7_9LAMI</name>
<reference evidence="2" key="1">
    <citation type="submission" date="2023-05" db="EMBL/GenBank/DDBJ databases">
        <authorList>
            <person name="Huff M."/>
        </authorList>
    </citation>
    <scope>NUCLEOTIDE SEQUENCE</scope>
</reference>
<organism evidence="2 3">
    <name type="scientific">Fraxinus pennsylvanica</name>
    <dbReference type="NCBI Taxonomy" id="56036"/>
    <lineage>
        <taxon>Eukaryota</taxon>
        <taxon>Viridiplantae</taxon>
        <taxon>Streptophyta</taxon>
        <taxon>Embryophyta</taxon>
        <taxon>Tracheophyta</taxon>
        <taxon>Spermatophyta</taxon>
        <taxon>Magnoliopsida</taxon>
        <taxon>eudicotyledons</taxon>
        <taxon>Gunneridae</taxon>
        <taxon>Pentapetalae</taxon>
        <taxon>asterids</taxon>
        <taxon>lamiids</taxon>
        <taxon>Lamiales</taxon>
        <taxon>Oleaceae</taxon>
        <taxon>Oleeae</taxon>
        <taxon>Fraxinus</taxon>
    </lineage>
</organism>
<dbReference type="InterPro" id="IPR013187">
    <property type="entry name" value="F-box-assoc_dom_typ3"/>
</dbReference>
<dbReference type="PANTHER" id="PTHR31672">
    <property type="entry name" value="BNACNNG10540D PROTEIN"/>
    <property type="match status" value="1"/>
</dbReference>
<dbReference type="Proteomes" id="UP000834106">
    <property type="component" value="Chromosome 15"/>
</dbReference>
<proteinExistence type="predicted"/>
<evidence type="ECO:0000313" key="2">
    <source>
        <dbReference type="EMBL" id="CAI9778132.1"/>
    </source>
</evidence>
<evidence type="ECO:0000259" key="1">
    <source>
        <dbReference type="PROSITE" id="PS50181"/>
    </source>
</evidence>
<dbReference type="InterPro" id="IPR001810">
    <property type="entry name" value="F-box_dom"/>
</dbReference>
<dbReference type="InterPro" id="IPR011043">
    <property type="entry name" value="Gal_Oxase/kelch_b-propeller"/>
</dbReference>
<evidence type="ECO:0000313" key="3">
    <source>
        <dbReference type="Proteomes" id="UP000834106"/>
    </source>
</evidence>
<dbReference type="PROSITE" id="PS50181">
    <property type="entry name" value="FBOX"/>
    <property type="match status" value="1"/>
</dbReference>
<dbReference type="InterPro" id="IPR050796">
    <property type="entry name" value="SCF_F-box_component"/>
</dbReference>
<sequence length="385" mass="44100">MSEEGFLMNLPSNIILDILSRLPARTILNCKLVRKKWLSLISTTEFVNLHLSRSSQGLVVFQHELGRYEVCRIFEFEDDPDHNDLHYDPVIKFELSTSLGISRGATVQVGSINGLVCLRSFDREYDALYICNPITREYVTMPVLNWLFGFPSQVLYGFGLSRISGQYKVVRIFHECVLDPTTGALLSIPKSECHVYTLGTGSWRGIGGVPFAYNCRSFGQFFNGNLHWVIQDLEGSELISCFDVEKETFQPFPFPFPGERPSRTLHSLGVVTGCLCLCDNTSDSEIVIWVMKEYGVQNSWTKQFVISKMPGFAGISYELVYALKVFENGDILMSWEDFYLFFYRNQNKTLQKVEVDRNFSIQTMLHVPSFVSLKNFVVKEDVRMF</sequence>
<dbReference type="SUPFAM" id="SSF81383">
    <property type="entry name" value="F-box domain"/>
    <property type="match status" value="1"/>
</dbReference>
<dbReference type="Gene3D" id="1.20.1280.50">
    <property type="match status" value="1"/>
</dbReference>
<dbReference type="SMART" id="SM00256">
    <property type="entry name" value="FBOX"/>
    <property type="match status" value="1"/>
</dbReference>
<feature type="domain" description="F-box" evidence="1">
    <location>
        <begin position="4"/>
        <end position="49"/>
    </location>
</feature>
<dbReference type="EMBL" id="OU503050">
    <property type="protein sequence ID" value="CAI9778132.1"/>
    <property type="molecule type" value="Genomic_DNA"/>
</dbReference>
<dbReference type="AlphaFoldDB" id="A0AAD2A3Y7"/>
<protein>
    <recommendedName>
        <fullName evidence="1">F-box domain-containing protein</fullName>
    </recommendedName>
</protein>
<dbReference type="Pfam" id="PF08268">
    <property type="entry name" value="FBA_3"/>
    <property type="match status" value="1"/>
</dbReference>
<dbReference type="Pfam" id="PF12937">
    <property type="entry name" value="F-box-like"/>
    <property type="match status" value="1"/>
</dbReference>
<gene>
    <name evidence="2" type="ORF">FPE_LOCUS25562</name>
</gene>
<keyword evidence="3" id="KW-1185">Reference proteome</keyword>
<dbReference type="NCBIfam" id="TIGR01640">
    <property type="entry name" value="F_box_assoc_1"/>
    <property type="match status" value="1"/>
</dbReference>
<dbReference type="PANTHER" id="PTHR31672:SF13">
    <property type="entry name" value="F-BOX PROTEIN CPR30-LIKE"/>
    <property type="match status" value="1"/>
</dbReference>